<feature type="compositionally biased region" description="Polar residues" evidence="1">
    <location>
        <begin position="59"/>
        <end position="80"/>
    </location>
</feature>
<evidence type="ECO:0000313" key="3">
    <source>
        <dbReference type="Proteomes" id="UP000708208"/>
    </source>
</evidence>
<protein>
    <submittedName>
        <fullName evidence="2">Uncharacterized protein</fullName>
    </submittedName>
</protein>
<dbReference type="AlphaFoldDB" id="A0A8J2JAK2"/>
<feature type="non-terminal residue" evidence="2">
    <location>
        <position position="93"/>
    </location>
</feature>
<proteinExistence type="predicted"/>
<dbReference type="EMBL" id="CAJVCH010030292">
    <property type="protein sequence ID" value="CAG7709183.1"/>
    <property type="molecule type" value="Genomic_DNA"/>
</dbReference>
<comment type="caution">
    <text evidence="2">The sequence shown here is derived from an EMBL/GenBank/DDBJ whole genome shotgun (WGS) entry which is preliminary data.</text>
</comment>
<evidence type="ECO:0000256" key="1">
    <source>
        <dbReference type="SAM" id="MobiDB-lite"/>
    </source>
</evidence>
<keyword evidence="3" id="KW-1185">Reference proteome</keyword>
<feature type="compositionally biased region" description="Basic and acidic residues" evidence="1">
    <location>
        <begin position="1"/>
        <end position="13"/>
    </location>
</feature>
<feature type="region of interest" description="Disordered" evidence="1">
    <location>
        <begin position="1"/>
        <end position="80"/>
    </location>
</feature>
<dbReference type="Proteomes" id="UP000708208">
    <property type="component" value="Unassembled WGS sequence"/>
</dbReference>
<sequence length="93" mass="10279">MGITGEGDRKADENVSVTRKSRRVQGFSPEFSSLASRRFGKENQTEGTQQAEMPKNDDVMSQSSHRTGQTKVSKIKSTGSMIRQQMLAELQAS</sequence>
<gene>
    <name evidence="2" type="ORF">AFUS01_LOCUS4809</name>
</gene>
<name>A0A8J2JAK2_9HEXA</name>
<evidence type="ECO:0000313" key="2">
    <source>
        <dbReference type="EMBL" id="CAG7709183.1"/>
    </source>
</evidence>
<organism evidence="2 3">
    <name type="scientific">Allacma fusca</name>
    <dbReference type="NCBI Taxonomy" id="39272"/>
    <lineage>
        <taxon>Eukaryota</taxon>
        <taxon>Metazoa</taxon>
        <taxon>Ecdysozoa</taxon>
        <taxon>Arthropoda</taxon>
        <taxon>Hexapoda</taxon>
        <taxon>Collembola</taxon>
        <taxon>Symphypleona</taxon>
        <taxon>Sminthuridae</taxon>
        <taxon>Allacma</taxon>
    </lineage>
</organism>
<accession>A0A8J2JAK2</accession>
<reference evidence="2" key="1">
    <citation type="submission" date="2021-06" db="EMBL/GenBank/DDBJ databases">
        <authorList>
            <person name="Hodson N. C."/>
            <person name="Mongue J. A."/>
            <person name="Jaron S. K."/>
        </authorList>
    </citation>
    <scope>NUCLEOTIDE SEQUENCE</scope>
</reference>